<protein>
    <recommendedName>
        <fullName evidence="21">Bifunctional coenzyme A synthase</fullName>
        <ecNumber evidence="20">2.7.1.24</ecNumber>
        <ecNumber evidence="4">2.7.7.3</ecNumber>
    </recommendedName>
</protein>
<dbReference type="EC" id="2.7.7.3" evidence="4"/>
<comment type="pathway">
    <text evidence="18">Cofactor biosynthesis; coenzyme A biosynthesis; CoA from (R)-pantothenate: step 5/5.</text>
</comment>
<comment type="caution">
    <text evidence="23">The sequence shown here is derived from an EMBL/GenBank/DDBJ whole genome shotgun (WGS) entry which is preliminary data.</text>
</comment>
<feature type="domain" description="Cytidyltransferase-like" evidence="22">
    <location>
        <begin position="169"/>
        <end position="311"/>
    </location>
</feature>
<evidence type="ECO:0000256" key="5">
    <source>
        <dbReference type="ARBA" id="ARBA00022490"/>
    </source>
</evidence>
<dbReference type="InterPro" id="IPR014729">
    <property type="entry name" value="Rossmann-like_a/b/a_fold"/>
</dbReference>
<keyword evidence="24" id="KW-1185">Reference proteome</keyword>
<keyword evidence="5" id="KW-0963">Cytoplasm</keyword>
<evidence type="ECO:0000256" key="14">
    <source>
        <dbReference type="ARBA" id="ARBA00051310"/>
    </source>
</evidence>
<dbReference type="EC" id="2.7.1.24" evidence="20"/>
<name>A0AA39FZ23_MICHY</name>
<organism evidence="23 24">
    <name type="scientific">Microctonus hyperodae</name>
    <name type="common">Parasitoid wasp</name>
    <dbReference type="NCBI Taxonomy" id="165561"/>
    <lineage>
        <taxon>Eukaryota</taxon>
        <taxon>Metazoa</taxon>
        <taxon>Ecdysozoa</taxon>
        <taxon>Arthropoda</taxon>
        <taxon>Hexapoda</taxon>
        <taxon>Insecta</taxon>
        <taxon>Pterygota</taxon>
        <taxon>Neoptera</taxon>
        <taxon>Endopterygota</taxon>
        <taxon>Hymenoptera</taxon>
        <taxon>Apocrita</taxon>
        <taxon>Ichneumonoidea</taxon>
        <taxon>Braconidae</taxon>
        <taxon>Euphorinae</taxon>
        <taxon>Microctonus</taxon>
    </lineage>
</organism>
<evidence type="ECO:0000256" key="16">
    <source>
        <dbReference type="ARBA" id="ARBA00059677"/>
    </source>
</evidence>
<dbReference type="SUPFAM" id="SSF52374">
    <property type="entry name" value="Nucleotidylyl transferase"/>
    <property type="match status" value="1"/>
</dbReference>
<evidence type="ECO:0000256" key="6">
    <source>
        <dbReference type="ARBA" id="ARBA00022553"/>
    </source>
</evidence>
<dbReference type="FunFam" id="3.40.50.300:FF:000899">
    <property type="entry name" value="Bifunctional coenzyme A synthase"/>
    <property type="match status" value="1"/>
</dbReference>
<keyword evidence="9" id="KW-0547">Nucleotide-binding</keyword>
<evidence type="ECO:0000256" key="8">
    <source>
        <dbReference type="ARBA" id="ARBA00022695"/>
    </source>
</evidence>
<comment type="catalytic activity">
    <reaction evidence="15">
        <text>3'-dephospho-CoA + ATP = ADP + CoA + H(+)</text>
        <dbReference type="Rhea" id="RHEA:18245"/>
        <dbReference type="ChEBI" id="CHEBI:15378"/>
        <dbReference type="ChEBI" id="CHEBI:30616"/>
        <dbReference type="ChEBI" id="CHEBI:57287"/>
        <dbReference type="ChEBI" id="CHEBI:57328"/>
        <dbReference type="ChEBI" id="CHEBI:456216"/>
        <dbReference type="EC" id="2.7.1.24"/>
    </reaction>
    <physiologicalReaction direction="left-to-right" evidence="15">
        <dbReference type="Rhea" id="RHEA:18246"/>
    </physiologicalReaction>
</comment>
<keyword evidence="13" id="KW-0511">Multifunctional enzyme</keyword>
<comment type="subcellular location">
    <subcellularLocation>
        <location evidence="2">Cytoplasm</location>
    </subcellularLocation>
    <subcellularLocation>
        <location evidence="1">Mitochondrion matrix</location>
    </subcellularLocation>
</comment>
<evidence type="ECO:0000256" key="19">
    <source>
        <dbReference type="ARBA" id="ARBA00061673"/>
    </source>
</evidence>
<evidence type="ECO:0000256" key="2">
    <source>
        <dbReference type="ARBA" id="ARBA00004496"/>
    </source>
</evidence>
<keyword evidence="8" id="KW-0548">Nucleotidyltransferase</keyword>
<reference evidence="23" key="1">
    <citation type="journal article" date="2023" name="bioRxiv">
        <title>Scaffold-level genome assemblies of two parasitoid biocontrol wasps reveal the parthenogenesis mechanism and an associated novel virus.</title>
        <authorList>
            <person name="Inwood S."/>
            <person name="Skelly J."/>
            <person name="Guhlin J."/>
            <person name="Harrop T."/>
            <person name="Goldson S."/>
            <person name="Dearden P."/>
        </authorList>
    </citation>
    <scope>NUCLEOTIDE SEQUENCE</scope>
    <source>
        <strain evidence="23">Lincoln</strain>
        <tissue evidence="23">Whole body</tissue>
    </source>
</reference>
<evidence type="ECO:0000256" key="21">
    <source>
        <dbReference type="ARBA" id="ARBA00067394"/>
    </source>
</evidence>
<dbReference type="GO" id="GO:0004595">
    <property type="term" value="F:pantetheine-phosphate adenylyltransferase activity"/>
    <property type="evidence" value="ECO:0007669"/>
    <property type="project" value="UniProtKB-EC"/>
</dbReference>
<evidence type="ECO:0000313" key="23">
    <source>
        <dbReference type="EMBL" id="KAK0178500.1"/>
    </source>
</evidence>
<dbReference type="EMBL" id="JAQQBR010000004">
    <property type="protein sequence ID" value="KAK0178500.1"/>
    <property type="molecule type" value="Genomic_DNA"/>
</dbReference>
<keyword evidence="10" id="KW-0418">Kinase</keyword>
<evidence type="ECO:0000256" key="20">
    <source>
        <dbReference type="ARBA" id="ARBA00066359"/>
    </source>
</evidence>
<evidence type="ECO:0000256" key="1">
    <source>
        <dbReference type="ARBA" id="ARBA00004305"/>
    </source>
</evidence>
<dbReference type="SUPFAM" id="SSF52540">
    <property type="entry name" value="P-loop containing nucleoside triphosphate hydrolases"/>
    <property type="match status" value="1"/>
</dbReference>
<evidence type="ECO:0000256" key="15">
    <source>
        <dbReference type="ARBA" id="ARBA00051912"/>
    </source>
</evidence>
<comment type="catalytic activity">
    <reaction evidence="14">
        <text>(R)-4'-phosphopantetheine + ATP + H(+) = 3'-dephospho-CoA + diphosphate</text>
        <dbReference type="Rhea" id="RHEA:19801"/>
        <dbReference type="ChEBI" id="CHEBI:15378"/>
        <dbReference type="ChEBI" id="CHEBI:30616"/>
        <dbReference type="ChEBI" id="CHEBI:33019"/>
        <dbReference type="ChEBI" id="CHEBI:57328"/>
        <dbReference type="ChEBI" id="CHEBI:61723"/>
        <dbReference type="EC" id="2.7.7.3"/>
    </reaction>
    <physiologicalReaction direction="left-to-right" evidence="14">
        <dbReference type="Rhea" id="RHEA:19802"/>
    </physiologicalReaction>
</comment>
<dbReference type="Proteomes" id="UP001168972">
    <property type="component" value="Unassembled WGS sequence"/>
</dbReference>
<gene>
    <name evidence="23" type="ORF">PV327_007386</name>
</gene>
<dbReference type="InterPro" id="IPR027417">
    <property type="entry name" value="P-loop_NTPase"/>
</dbReference>
<evidence type="ECO:0000256" key="9">
    <source>
        <dbReference type="ARBA" id="ARBA00022741"/>
    </source>
</evidence>
<keyword evidence="11" id="KW-0067">ATP-binding</keyword>
<dbReference type="Pfam" id="PF01121">
    <property type="entry name" value="CoaE"/>
    <property type="match status" value="1"/>
</dbReference>
<evidence type="ECO:0000256" key="4">
    <source>
        <dbReference type="ARBA" id="ARBA00012392"/>
    </source>
</evidence>
<evidence type="ECO:0000313" key="24">
    <source>
        <dbReference type="Proteomes" id="UP001168972"/>
    </source>
</evidence>
<dbReference type="PROSITE" id="PS51219">
    <property type="entry name" value="DPCK"/>
    <property type="match status" value="1"/>
</dbReference>
<keyword evidence="7" id="KW-0808">Transferase</keyword>
<comment type="function">
    <text evidence="16">Bifunctional enzyme that catalyzes the fourth and fifth sequential steps of CoA biosynthetic pathway. The fourth reaction is catalyzed by the phosphopantetheine adenylyltransferase, coded by the coaD domain; the fifth reaction is catalyzed by the dephospho-CoA kinase, coded by the coaE domain. May act as a point of CoA biosynthesis regulation.</text>
</comment>
<dbReference type="CDD" id="cd02164">
    <property type="entry name" value="PPAT_CoAS"/>
    <property type="match status" value="1"/>
</dbReference>
<dbReference type="NCBIfam" id="NF001985">
    <property type="entry name" value="PRK00777.1"/>
    <property type="match status" value="1"/>
</dbReference>
<evidence type="ECO:0000256" key="12">
    <source>
        <dbReference type="ARBA" id="ARBA00023128"/>
    </source>
</evidence>
<evidence type="ECO:0000256" key="10">
    <source>
        <dbReference type="ARBA" id="ARBA00022777"/>
    </source>
</evidence>
<dbReference type="GO" id="GO:0005759">
    <property type="term" value="C:mitochondrial matrix"/>
    <property type="evidence" value="ECO:0007669"/>
    <property type="project" value="UniProtKB-SubCell"/>
</dbReference>
<dbReference type="Gene3D" id="3.40.50.620">
    <property type="entry name" value="HUPs"/>
    <property type="match status" value="1"/>
</dbReference>
<dbReference type="PANTHER" id="PTHR10695:SF46">
    <property type="entry name" value="BIFUNCTIONAL COENZYME A SYNTHASE-RELATED"/>
    <property type="match status" value="1"/>
</dbReference>
<dbReference type="HAMAP" id="MF_00376">
    <property type="entry name" value="Dephospho_CoA_kinase"/>
    <property type="match status" value="1"/>
</dbReference>
<dbReference type="Gene3D" id="3.40.50.300">
    <property type="entry name" value="P-loop containing nucleotide triphosphate hydrolases"/>
    <property type="match status" value="1"/>
</dbReference>
<dbReference type="FunFam" id="3.40.50.620:FF:000089">
    <property type="entry name" value="Bifunctional coenzyme A synthase"/>
    <property type="match status" value="1"/>
</dbReference>
<dbReference type="GO" id="GO:0004140">
    <property type="term" value="F:dephospho-CoA kinase activity"/>
    <property type="evidence" value="ECO:0007669"/>
    <property type="project" value="UniProtKB-EC"/>
</dbReference>
<evidence type="ECO:0000256" key="17">
    <source>
        <dbReference type="ARBA" id="ARBA00060565"/>
    </source>
</evidence>
<dbReference type="GO" id="GO:0015937">
    <property type="term" value="P:coenzyme A biosynthetic process"/>
    <property type="evidence" value="ECO:0007669"/>
    <property type="project" value="InterPro"/>
</dbReference>
<keyword evidence="12" id="KW-0496">Mitochondrion</keyword>
<comment type="similarity">
    <text evidence="19">In the central section; belongs to the eukaryotic CoaD family.</text>
</comment>
<dbReference type="AlphaFoldDB" id="A0AA39FZ23"/>
<evidence type="ECO:0000256" key="3">
    <source>
        <dbReference type="ARBA" id="ARBA00011245"/>
    </source>
</evidence>
<keyword evidence="6" id="KW-0597">Phosphoprotein</keyword>
<dbReference type="Pfam" id="PF01467">
    <property type="entry name" value="CTP_transf_like"/>
    <property type="match status" value="1"/>
</dbReference>
<reference evidence="23" key="2">
    <citation type="submission" date="2023-03" db="EMBL/GenBank/DDBJ databases">
        <authorList>
            <person name="Inwood S.N."/>
            <person name="Skelly J.G."/>
            <person name="Guhlin J."/>
            <person name="Harrop T.W.R."/>
            <person name="Goldson S.G."/>
            <person name="Dearden P.K."/>
        </authorList>
    </citation>
    <scope>NUCLEOTIDE SEQUENCE</scope>
    <source>
        <strain evidence="23">Lincoln</strain>
        <tissue evidence="23">Whole body</tissue>
    </source>
</reference>
<dbReference type="PANTHER" id="PTHR10695">
    <property type="entry name" value="DEPHOSPHO-COA KINASE-RELATED"/>
    <property type="match status" value="1"/>
</dbReference>
<dbReference type="InterPro" id="IPR001977">
    <property type="entry name" value="Depp_CoAkinase"/>
</dbReference>
<dbReference type="NCBIfam" id="TIGR00152">
    <property type="entry name" value="dephospho-CoA kinase"/>
    <property type="match status" value="1"/>
</dbReference>
<comment type="pathway">
    <text evidence="17">Cofactor biosynthesis; coenzyme A biosynthesis; CoA from (R)-pantothenate: step 4/5.</text>
</comment>
<proteinExistence type="inferred from homology"/>
<dbReference type="GO" id="GO:0005524">
    <property type="term" value="F:ATP binding"/>
    <property type="evidence" value="ECO:0007669"/>
    <property type="project" value="UniProtKB-KW"/>
</dbReference>
<accession>A0AA39FZ23</accession>
<sequence length="533" mass="60180">MSCVMKHYKMVNTGLLILTNPASVKNLLPIIKTHVHSTLYIQYCPEKNFSPGKLSFLSSLWKTPNHFQMIANIYTLAAKFLTKMDVRVLLSCIKQNCTIINTKRPIELVIFDRTCSQDDAKIFIDNCLSNTNKPCQFIVINANDDQSVIKENNIDDDDDDDEKIYNSVVLGGTFDRLHNGHKIMLTKAVLHSSNKVTIGVTDINMVTDKILHELIEPCERRINAVQDFLEDINSSLSYDVVLISDMYGPTKDDPTMEMIVVSEETKRGGIKINELRSQKGLNPLDIKVIKLMEDTHHNEYEETKISSSNARIRLLGTRLKEPDIREKPLIPYIIGLTGGIASGKSSVAEKLQSLGAGVVHCDKLAHAVYEPGQPCFDRVVKHFGREILTEDGQINRKALGNIVFADENQLDKLNQVVWPAVLDAAMNEVKKLQAQGLNIIVMEAAVLIQAKWQHVCHEIWTCIIPHDEAVRRVMARNNLSAKEAEQRMKVQPSNVEQVNEATVVLSTLWSHEVTLCQVQKAWDLLNEFLKKHQ</sequence>
<evidence type="ECO:0000256" key="18">
    <source>
        <dbReference type="ARBA" id="ARBA00060696"/>
    </source>
</evidence>
<evidence type="ECO:0000259" key="22">
    <source>
        <dbReference type="Pfam" id="PF01467"/>
    </source>
</evidence>
<evidence type="ECO:0000256" key="11">
    <source>
        <dbReference type="ARBA" id="ARBA00022840"/>
    </source>
</evidence>
<dbReference type="CDD" id="cd02022">
    <property type="entry name" value="DPCK"/>
    <property type="match status" value="1"/>
</dbReference>
<evidence type="ECO:0000256" key="13">
    <source>
        <dbReference type="ARBA" id="ARBA00023268"/>
    </source>
</evidence>
<comment type="subunit">
    <text evidence="3">Monomer.</text>
</comment>
<dbReference type="InterPro" id="IPR004821">
    <property type="entry name" value="Cyt_trans-like"/>
</dbReference>
<evidence type="ECO:0000256" key="7">
    <source>
        <dbReference type="ARBA" id="ARBA00022679"/>
    </source>
</evidence>